<dbReference type="Proteomes" id="UP001595755">
    <property type="component" value="Unassembled WGS sequence"/>
</dbReference>
<reference evidence="2" key="1">
    <citation type="journal article" date="2019" name="Int. J. Syst. Evol. Microbiol.">
        <title>The Global Catalogue of Microorganisms (GCM) 10K type strain sequencing project: providing services to taxonomists for standard genome sequencing and annotation.</title>
        <authorList>
            <consortium name="The Broad Institute Genomics Platform"/>
            <consortium name="The Broad Institute Genome Sequencing Center for Infectious Disease"/>
            <person name="Wu L."/>
            <person name="Ma J."/>
        </authorList>
    </citation>
    <scope>NUCLEOTIDE SEQUENCE [LARGE SCALE GENOMIC DNA]</scope>
    <source>
        <strain evidence="2">CGMCC 4.1641</strain>
    </source>
</reference>
<sequence>MLNDTSRKVLRILYNTRHVPPIPELARRAGRTTGQVKMALRVLSVGHYIAWTPDRHEELRVLQGWEVQPVKEALVSYRWWEED</sequence>
<evidence type="ECO:0000313" key="1">
    <source>
        <dbReference type="EMBL" id="MFC4306069.1"/>
    </source>
</evidence>
<name>A0ABV8SHY9_9BACL</name>
<gene>
    <name evidence="1" type="ORF">ACFO1S_21800</name>
</gene>
<comment type="caution">
    <text evidence="1">The sequence shown here is derived from an EMBL/GenBank/DDBJ whole genome shotgun (WGS) entry which is preliminary data.</text>
</comment>
<keyword evidence="2" id="KW-1185">Reference proteome</keyword>
<proteinExistence type="predicted"/>
<evidence type="ECO:0008006" key="3">
    <source>
        <dbReference type="Google" id="ProtNLM"/>
    </source>
</evidence>
<dbReference type="EMBL" id="JBHSED010000058">
    <property type="protein sequence ID" value="MFC4306069.1"/>
    <property type="molecule type" value="Genomic_DNA"/>
</dbReference>
<accession>A0ABV8SHY9</accession>
<dbReference type="RefSeq" id="WP_204601844.1">
    <property type="nucleotide sequence ID" value="NZ_JBHSED010000058.1"/>
</dbReference>
<organism evidence="1 2">
    <name type="scientific">Cohnella boryungensis</name>
    <dbReference type="NCBI Taxonomy" id="768479"/>
    <lineage>
        <taxon>Bacteria</taxon>
        <taxon>Bacillati</taxon>
        <taxon>Bacillota</taxon>
        <taxon>Bacilli</taxon>
        <taxon>Bacillales</taxon>
        <taxon>Paenibacillaceae</taxon>
        <taxon>Cohnella</taxon>
    </lineage>
</organism>
<evidence type="ECO:0000313" key="2">
    <source>
        <dbReference type="Proteomes" id="UP001595755"/>
    </source>
</evidence>
<protein>
    <recommendedName>
        <fullName evidence="3">MarR family transcriptional regulator</fullName>
    </recommendedName>
</protein>